<dbReference type="InterPro" id="IPR036388">
    <property type="entry name" value="WH-like_DNA-bd_sf"/>
</dbReference>
<dbReference type="InterPro" id="IPR011990">
    <property type="entry name" value="TPR-like_helical_dom_sf"/>
</dbReference>
<dbReference type="InterPro" id="IPR036390">
    <property type="entry name" value="WH_DNA-bd_sf"/>
</dbReference>
<dbReference type="Gene3D" id="1.25.40.10">
    <property type="entry name" value="Tetratricopeptide repeat domain"/>
    <property type="match status" value="1"/>
</dbReference>
<reference evidence="2" key="1">
    <citation type="submission" date="2016-10" db="EMBL/GenBank/DDBJ databases">
        <authorList>
            <person name="Varghese N."/>
            <person name="Submissions S."/>
        </authorList>
    </citation>
    <scope>NUCLEOTIDE SEQUENCE [LARGE SCALE GENOMIC DNA]</scope>
    <source>
        <strain evidence="2">Gh-48</strain>
    </source>
</reference>
<evidence type="ECO:0000313" key="1">
    <source>
        <dbReference type="EMBL" id="SEO67019.1"/>
    </source>
</evidence>
<name>A0A1H8RKE7_9SPHI</name>
<sequence>MVESQHSINTILSFGAKSVKPEILEQLLVGRSPAANYLFKSVEGIVKNGNNQQILVIGQRGMGKTHLLRVLYHRCQSYIKNDQLVVAYFAEEEYGVANYFDFLIRILYALIRWEDIDKNTLESKLEELQDTNIPGQVSFAERIIEDYIADKPLLILAENFGDILNAIGTQEQGKLRAWMYQDKRINIIATSQSISDDFDKEDRPFYGFFNLYYLKSLTYKDSLLFLTSLAELDDRPDVVEHLKNKGKAQVKAIYELVKGNHRLLVTFYEFLKSDTLAKLSNHFIKTINDLKPYYETYIRYLPPQQQKIIRYIALSRKPQQGTIISKNCFIDQKSLSKQLSELVRKRLIEAITDQTDKRNKLYDINEPLLRISIEVGEHKEGITALFIDFLAIYYDENELTDKKLKFSDLLEKCESSIEKKEFQYEIQAIEKALSLKRYETLENTFISSEILNILFEVVKQKKYKEAFSILEREKHNIDKLNYSNILFRLYMLNEQYLEAKNLFLKFSDEFVEKKRLFALGALSFSQLVKTENSESFYLKGIEIFEKAEKNGEGSEYLYLAWGNFLAQFATIFRKDEDLFFESFSKFEKAIEYNSMNENIYIELAQWQFGLSIRQKDSKFSIKAFENFEAASDINPKNIRLFKLWGGALGFSSDYNIKDDSNRLKNFKGKFKLLSFKDRVSIWKIFSNVPYLYLLNNTYSILKIDIKHSFDELQHVLVDWINAILSSQLDTLNKADLTFLRKIAIEFKDKIPELAISEIYIDTYEDYKLNGNKNAIYELPKEQRLFFESKILKQPEL</sequence>
<dbReference type="SUPFAM" id="SSF46785">
    <property type="entry name" value="Winged helix' DNA-binding domain"/>
    <property type="match status" value="1"/>
</dbReference>
<gene>
    <name evidence="1" type="ORF">SAMN05192574_110204</name>
</gene>
<dbReference type="Proteomes" id="UP000198942">
    <property type="component" value="Unassembled WGS sequence"/>
</dbReference>
<dbReference type="STRING" id="551995.SAMN05192574_110204"/>
<keyword evidence="2" id="KW-1185">Reference proteome</keyword>
<dbReference type="EMBL" id="FOCL01000010">
    <property type="protein sequence ID" value="SEO67019.1"/>
    <property type="molecule type" value="Genomic_DNA"/>
</dbReference>
<dbReference type="AlphaFoldDB" id="A0A1H8RKE7"/>
<organism evidence="1 2">
    <name type="scientific">Mucilaginibacter gossypiicola</name>
    <dbReference type="NCBI Taxonomy" id="551995"/>
    <lineage>
        <taxon>Bacteria</taxon>
        <taxon>Pseudomonadati</taxon>
        <taxon>Bacteroidota</taxon>
        <taxon>Sphingobacteriia</taxon>
        <taxon>Sphingobacteriales</taxon>
        <taxon>Sphingobacteriaceae</taxon>
        <taxon>Mucilaginibacter</taxon>
    </lineage>
</organism>
<dbReference type="SUPFAM" id="SSF52540">
    <property type="entry name" value="P-loop containing nucleoside triphosphate hydrolases"/>
    <property type="match status" value="1"/>
</dbReference>
<proteinExistence type="predicted"/>
<accession>A0A1H8RKE7</accession>
<protein>
    <recommendedName>
        <fullName evidence="3">AAA ATPase domain-containing protein</fullName>
    </recommendedName>
</protein>
<dbReference type="Gene3D" id="1.10.10.10">
    <property type="entry name" value="Winged helix-like DNA-binding domain superfamily/Winged helix DNA-binding domain"/>
    <property type="match status" value="1"/>
</dbReference>
<dbReference type="InterPro" id="IPR027417">
    <property type="entry name" value="P-loop_NTPase"/>
</dbReference>
<evidence type="ECO:0000313" key="2">
    <source>
        <dbReference type="Proteomes" id="UP000198942"/>
    </source>
</evidence>
<dbReference type="Gene3D" id="3.40.50.300">
    <property type="entry name" value="P-loop containing nucleotide triphosphate hydrolases"/>
    <property type="match status" value="1"/>
</dbReference>
<evidence type="ECO:0008006" key="3">
    <source>
        <dbReference type="Google" id="ProtNLM"/>
    </source>
</evidence>